<keyword evidence="1 5" id="KW-0328">Glycosyltransferase</keyword>
<proteinExistence type="predicted"/>
<gene>
    <name evidence="5" type="ORF">ACFFRO_04255</name>
</gene>
<comment type="caution">
    <text evidence="5">The sequence shown here is derived from an EMBL/GenBank/DDBJ whole genome shotgun (WGS) entry which is preliminary data.</text>
</comment>
<feature type="compositionally biased region" description="Low complexity" evidence="3">
    <location>
        <begin position="385"/>
        <end position="397"/>
    </location>
</feature>
<name>A0ABV5V973_9ACTN</name>
<reference evidence="5 6" key="1">
    <citation type="submission" date="2024-09" db="EMBL/GenBank/DDBJ databases">
        <authorList>
            <person name="Sun Q."/>
            <person name="Mori K."/>
        </authorList>
    </citation>
    <scope>NUCLEOTIDE SEQUENCE [LARGE SCALE GENOMIC DNA]</scope>
    <source>
        <strain evidence="5 6">JCM 10918</strain>
    </source>
</reference>
<dbReference type="GO" id="GO:0016757">
    <property type="term" value="F:glycosyltransferase activity"/>
    <property type="evidence" value="ECO:0007669"/>
    <property type="project" value="UniProtKB-KW"/>
</dbReference>
<dbReference type="Proteomes" id="UP001589703">
    <property type="component" value="Unassembled WGS sequence"/>
</dbReference>
<feature type="region of interest" description="Disordered" evidence="3">
    <location>
        <begin position="385"/>
        <end position="425"/>
    </location>
</feature>
<evidence type="ECO:0000313" key="5">
    <source>
        <dbReference type="EMBL" id="MFB9734358.1"/>
    </source>
</evidence>
<dbReference type="EC" id="2.4.-.-" evidence="5"/>
<sequence>MHQPTDPPPRILHIAQPVDGGVARVVTDLVRAQLAAGTRVAVACPDSPFADALRRRGADVRPWRATRSPGPSLLGEVRRLAGIVAEVRPDLVHAHSAKAGLAGRLAVRGRVPTVFQPHAWSFEAVGAATAALALAWERGAARWAHRTVCVSEAERERGVRAGIDARWSVVPNGIDPVRHSPAPAGPVRARLLPGVGPSAPLVVCVGRLCRQKGQDVLLAAWESVLRRCPDARLVLVGDGPDGERLAARAPGSVLFAGAVPDPVPWYRAADVVVLPSRWEGMALAPLEAMGCGRPVVVTDVDGARESLPGGLAAHCLVPPGDADALARALAALLADPPLRESLGQLARRHVLAAHDVRNTADAVADVYRALLDGRWPTPATPATDTCPAAAPAASAVPVAPPSCPAGPAASPAPAVSAEYRESVHS</sequence>
<dbReference type="PANTHER" id="PTHR45947:SF3">
    <property type="entry name" value="SULFOQUINOVOSYL TRANSFERASE SQD2"/>
    <property type="match status" value="1"/>
</dbReference>
<feature type="compositionally biased region" description="Low complexity" evidence="3">
    <location>
        <begin position="405"/>
        <end position="417"/>
    </location>
</feature>
<dbReference type="RefSeq" id="WP_247469893.1">
    <property type="nucleotide sequence ID" value="NZ_JBHMAR010000003.1"/>
</dbReference>
<accession>A0ABV5V973</accession>
<keyword evidence="6" id="KW-1185">Reference proteome</keyword>
<dbReference type="EMBL" id="JBHMAR010000003">
    <property type="protein sequence ID" value="MFB9734358.1"/>
    <property type="molecule type" value="Genomic_DNA"/>
</dbReference>
<dbReference type="InterPro" id="IPR028098">
    <property type="entry name" value="Glyco_trans_4-like_N"/>
</dbReference>
<dbReference type="PANTHER" id="PTHR45947">
    <property type="entry name" value="SULFOQUINOVOSYL TRANSFERASE SQD2"/>
    <property type="match status" value="1"/>
</dbReference>
<dbReference type="SUPFAM" id="SSF53756">
    <property type="entry name" value="UDP-Glycosyltransferase/glycogen phosphorylase"/>
    <property type="match status" value="1"/>
</dbReference>
<evidence type="ECO:0000259" key="4">
    <source>
        <dbReference type="Pfam" id="PF13439"/>
    </source>
</evidence>
<evidence type="ECO:0000256" key="2">
    <source>
        <dbReference type="ARBA" id="ARBA00022679"/>
    </source>
</evidence>
<organism evidence="5 6">
    <name type="scientific">Streptomyces thermocoprophilus</name>
    <dbReference type="NCBI Taxonomy" id="78356"/>
    <lineage>
        <taxon>Bacteria</taxon>
        <taxon>Bacillati</taxon>
        <taxon>Actinomycetota</taxon>
        <taxon>Actinomycetes</taxon>
        <taxon>Kitasatosporales</taxon>
        <taxon>Streptomycetaceae</taxon>
        <taxon>Streptomyces</taxon>
    </lineage>
</organism>
<dbReference type="Gene3D" id="3.40.50.2000">
    <property type="entry name" value="Glycogen Phosphorylase B"/>
    <property type="match status" value="2"/>
</dbReference>
<dbReference type="Pfam" id="PF13439">
    <property type="entry name" value="Glyco_transf_4"/>
    <property type="match status" value="1"/>
</dbReference>
<evidence type="ECO:0000256" key="3">
    <source>
        <dbReference type="SAM" id="MobiDB-lite"/>
    </source>
</evidence>
<protein>
    <submittedName>
        <fullName evidence="5">Glycosyltransferase</fullName>
        <ecNumber evidence="5">2.4.-.-</ecNumber>
    </submittedName>
</protein>
<evidence type="ECO:0000313" key="6">
    <source>
        <dbReference type="Proteomes" id="UP001589703"/>
    </source>
</evidence>
<dbReference type="InterPro" id="IPR050194">
    <property type="entry name" value="Glycosyltransferase_grp1"/>
</dbReference>
<evidence type="ECO:0000256" key="1">
    <source>
        <dbReference type="ARBA" id="ARBA00022676"/>
    </source>
</evidence>
<feature type="domain" description="Glycosyltransferase subfamily 4-like N-terminal" evidence="4">
    <location>
        <begin position="20"/>
        <end position="177"/>
    </location>
</feature>
<dbReference type="Pfam" id="PF13692">
    <property type="entry name" value="Glyco_trans_1_4"/>
    <property type="match status" value="1"/>
</dbReference>
<keyword evidence="2 5" id="KW-0808">Transferase</keyword>